<accession>A0A379AGR6</accession>
<keyword evidence="9" id="KW-1185">Reference proteome</keyword>
<evidence type="ECO:0000313" key="9">
    <source>
        <dbReference type="Proteomes" id="UP000254640"/>
    </source>
</evidence>
<sequence>MGVIQMTGVASRYVGMLLGIMLALLGLFPFIGSLLQQIPPPVLGGATIVMFGSVVAAGIPGDDPDAAGSPRDADWWRSLLVFGLGVEAVPDVLKQFPPLINSLFGHAVTTGGILAIVLNMVLPDEAPVVEEVEAETLTES</sequence>
<evidence type="ECO:0000256" key="7">
    <source>
        <dbReference type="SAM" id="Phobius"/>
    </source>
</evidence>
<name>A0A379AGR6_ENTAG</name>
<dbReference type="InterPro" id="IPR006042">
    <property type="entry name" value="Xan_ur_permease"/>
</dbReference>
<keyword evidence="5 7" id="KW-1133">Transmembrane helix</keyword>
<dbReference type="Pfam" id="PF00860">
    <property type="entry name" value="Xan_ur_permease"/>
    <property type="match status" value="1"/>
</dbReference>
<keyword evidence="6 7" id="KW-0472">Membrane</keyword>
<dbReference type="GO" id="GO:0005886">
    <property type="term" value="C:plasma membrane"/>
    <property type="evidence" value="ECO:0007669"/>
    <property type="project" value="UniProtKB-ARBA"/>
</dbReference>
<gene>
    <name evidence="8" type="primary">xanP_4</name>
    <name evidence="8" type="ORF">NCTC9381_02664</name>
</gene>
<reference evidence="8 9" key="1">
    <citation type="submission" date="2018-06" db="EMBL/GenBank/DDBJ databases">
        <authorList>
            <consortium name="Pathogen Informatics"/>
            <person name="Doyle S."/>
        </authorList>
    </citation>
    <scope>NUCLEOTIDE SEQUENCE [LARGE SCALE GENOMIC DNA]</scope>
    <source>
        <strain evidence="8 9">NCTC9381</strain>
    </source>
</reference>
<evidence type="ECO:0000313" key="8">
    <source>
        <dbReference type="EMBL" id="SUB16748.1"/>
    </source>
</evidence>
<evidence type="ECO:0000256" key="6">
    <source>
        <dbReference type="ARBA" id="ARBA00023136"/>
    </source>
</evidence>
<evidence type="ECO:0000256" key="5">
    <source>
        <dbReference type="ARBA" id="ARBA00022989"/>
    </source>
</evidence>
<evidence type="ECO:0000256" key="1">
    <source>
        <dbReference type="ARBA" id="ARBA00004141"/>
    </source>
</evidence>
<dbReference type="AlphaFoldDB" id="A0A379AGR6"/>
<dbReference type="PANTHER" id="PTHR42810">
    <property type="entry name" value="PURINE PERMEASE C1399.01C-RELATED"/>
    <property type="match status" value="1"/>
</dbReference>
<evidence type="ECO:0000256" key="4">
    <source>
        <dbReference type="ARBA" id="ARBA00022692"/>
    </source>
</evidence>
<protein>
    <submittedName>
        <fullName evidence="8">Xanthine permease XanP</fullName>
    </submittedName>
</protein>
<feature type="transmembrane region" description="Helical" evidence="7">
    <location>
        <begin position="13"/>
        <end position="35"/>
    </location>
</feature>
<dbReference type="EMBL" id="UGSO01000001">
    <property type="protein sequence ID" value="SUB16748.1"/>
    <property type="molecule type" value="Genomic_DNA"/>
</dbReference>
<dbReference type="PROSITE" id="PS01116">
    <property type="entry name" value="XANTH_URACIL_PERMASE"/>
    <property type="match status" value="1"/>
</dbReference>
<comment type="similarity">
    <text evidence="2">Belongs to the nucleobase:cation symporter-2 (NCS2) (TC 2.A.40) family.</text>
</comment>
<proteinExistence type="inferred from homology"/>
<dbReference type="GO" id="GO:0042907">
    <property type="term" value="F:xanthine transmembrane transporter activity"/>
    <property type="evidence" value="ECO:0007669"/>
    <property type="project" value="TreeGrafter"/>
</dbReference>
<dbReference type="Proteomes" id="UP000254640">
    <property type="component" value="Unassembled WGS sequence"/>
</dbReference>
<comment type="subcellular location">
    <subcellularLocation>
        <location evidence="1">Membrane</location>
        <topology evidence="1">Multi-pass membrane protein</topology>
    </subcellularLocation>
</comment>
<dbReference type="InterPro" id="IPR006043">
    <property type="entry name" value="NCS2"/>
</dbReference>
<keyword evidence="3" id="KW-0813">Transport</keyword>
<dbReference type="PANTHER" id="PTHR42810:SF2">
    <property type="entry name" value="PURINE PERMEASE C1399.01C-RELATED"/>
    <property type="match status" value="1"/>
</dbReference>
<evidence type="ECO:0000256" key="2">
    <source>
        <dbReference type="ARBA" id="ARBA00008821"/>
    </source>
</evidence>
<evidence type="ECO:0000256" key="3">
    <source>
        <dbReference type="ARBA" id="ARBA00022448"/>
    </source>
</evidence>
<organism evidence="8 9">
    <name type="scientific">Enterobacter agglomerans</name>
    <name type="common">Erwinia herbicola</name>
    <name type="synonym">Pantoea agglomerans</name>
    <dbReference type="NCBI Taxonomy" id="549"/>
    <lineage>
        <taxon>Bacteria</taxon>
        <taxon>Pseudomonadati</taxon>
        <taxon>Pseudomonadota</taxon>
        <taxon>Gammaproteobacteria</taxon>
        <taxon>Enterobacterales</taxon>
        <taxon>Erwiniaceae</taxon>
        <taxon>Pantoea</taxon>
        <taxon>Pantoea agglomerans group</taxon>
    </lineage>
</organism>
<keyword evidence="4 7" id="KW-0812">Transmembrane</keyword>